<accession>A0A094NYT9</accession>
<protein>
    <recommendedName>
        <fullName evidence="5">Rieske domain-containing protein</fullName>
    </recommendedName>
</protein>
<feature type="domain" description="Rieske" evidence="5">
    <location>
        <begin position="1"/>
        <end position="96"/>
    </location>
</feature>
<evidence type="ECO:0000313" key="6">
    <source>
        <dbReference type="EMBL" id="KGA03657.1"/>
    </source>
</evidence>
<dbReference type="PANTHER" id="PTHR21496">
    <property type="entry name" value="FERREDOXIN-RELATED"/>
    <property type="match status" value="1"/>
</dbReference>
<evidence type="ECO:0000256" key="4">
    <source>
        <dbReference type="ARBA" id="ARBA00023014"/>
    </source>
</evidence>
<dbReference type="CDD" id="cd03528">
    <property type="entry name" value="Rieske_RO_ferredoxin"/>
    <property type="match status" value="1"/>
</dbReference>
<dbReference type="EMBL" id="JNSJ01000007">
    <property type="protein sequence ID" value="KGA03657.1"/>
    <property type="molecule type" value="Genomic_DNA"/>
</dbReference>
<evidence type="ECO:0000256" key="3">
    <source>
        <dbReference type="ARBA" id="ARBA00023004"/>
    </source>
</evidence>
<keyword evidence="4" id="KW-0411">Iron-sulfur</keyword>
<evidence type="ECO:0000256" key="1">
    <source>
        <dbReference type="ARBA" id="ARBA00022714"/>
    </source>
</evidence>
<dbReference type="InterPro" id="IPR036922">
    <property type="entry name" value="Rieske_2Fe-2S_sf"/>
</dbReference>
<gene>
    <name evidence="6" type="ORF">GM49_1075</name>
</gene>
<sequence>MVNISFESLVDSKPVKIDLDGTPVCVTRIGDEVFAIADTCSHSEASLSEGDVTNFKIECWLHGAEFDLRTGEVATPPASIPVETFEVKRSGDELTISSRKSAEG</sequence>
<dbReference type="PANTHER" id="PTHR21496:SF23">
    <property type="entry name" value="3-PHENYLPROPIONATE_CINNAMIC ACID DIOXYGENASE FERREDOXIN SUBUNIT"/>
    <property type="match status" value="1"/>
</dbReference>
<dbReference type="AlphaFoldDB" id="A0A094NYT9"/>
<dbReference type="Gene3D" id="2.102.10.10">
    <property type="entry name" value="Rieske [2Fe-2S] iron-sulphur domain"/>
    <property type="match status" value="1"/>
</dbReference>
<dbReference type="InterPro" id="IPR017941">
    <property type="entry name" value="Rieske_2Fe-2S"/>
</dbReference>
<dbReference type="Pfam" id="PF00355">
    <property type="entry name" value="Rieske"/>
    <property type="match status" value="1"/>
</dbReference>
<evidence type="ECO:0000259" key="5">
    <source>
        <dbReference type="PROSITE" id="PS51296"/>
    </source>
</evidence>
<organism evidence="6">
    <name type="scientific">freshwater metagenome</name>
    <dbReference type="NCBI Taxonomy" id="449393"/>
    <lineage>
        <taxon>unclassified sequences</taxon>
        <taxon>metagenomes</taxon>
        <taxon>ecological metagenomes</taxon>
    </lineage>
</organism>
<dbReference type="PROSITE" id="PS51296">
    <property type="entry name" value="RIESKE"/>
    <property type="match status" value="1"/>
</dbReference>
<evidence type="ECO:0000256" key="2">
    <source>
        <dbReference type="ARBA" id="ARBA00022723"/>
    </source>
</evidence>
<reference evidence="6" key="1">
    <citation type="submission" date="2014-05" db="EMBL/GenBank/DDBJ databases">
        <title>Key roles for freshwater Actinobacteria revealed by deep metagenomic sequencing.</title>
        <authorList>
            <person name="Ghai R."/>
            <person name="Mizuno C.M."/>
            <person name="Picazo A."/>
            <person name="Camacho A."/>
            <person name="Rodriguez-Valera F."/>
        </authorList>
    </citation>
    <scope>NUCLEOTIDE SEQUENCE</scope>
</reference>
<name>A0A094NYT9_9ZZZZ</name>
<dbReference type="GO" id="GO:0051537">
    <property type="term" value="F:2 iron, 2 sulfur cluster binding"/>
    <property type="evidence" value="ECO:0007669"/>
    <property type="project" value="UniProtKB-KW"/>
</dbReference>
<proteinExistence type="predicted"/>
<keyword evidence="2" id="KW-0479">Metal-binding</keyword>
<keyword evidence="3" id="KW-0408">Iron</keyword>
<dbReference type="GO" id="GO:0046872">
    <property type="term" value="F:metal ion binding"/>
    <property type="evidence" value="ECO:0007669"/>
    <property type="project" value="UniProtKB-KW"/>
</dbReference>
<comment type="caution">
    <text evidence="6">The sequence shown here is derived from an EMBL/GenBank/DDBJ whole genome shotgun (WGS) entry which is preliminary data.</text>
</comment>
<dbReference type="SUPFAM" id="SSF50022">
    <property type="entry name" value="ISP domain"/>
    <property type="match status" value="1"/>
</dbReference>
<keyword evidence="1" id="KW-0001">2Fe-2S</keyword>